<evidence type="ECO:0000313" key="2">
    <source>
        <dbReference type="Proteomes" id="UP000294911"/>
    </source>
</evidence>
<dbReference type="InterPro" id="IPR023393">
    <property type="entry name" value="START-like_dom_sf"/>
</dbReference>
<organism evidence="1 2">
    <name type="scientific">Tamaricihabitans halophyticus</name>
    <dbReference type="NCBI Taxonomy" id="1262583"/>
    <lineage>
        <taxon>Bacteria</taxon>
        <taxon>Bacillati</taxon>
        <taxon>Actinomycetota</taxon>
        <taxon>Actinomycetes</taxon>
        <taxon>Pseudonocardiales</taxon>
        <taxon>Pseudonocardiaceae</taxon>
        <taxon>Tamaricihabitans</taxon>
    </lineage>
</organism>
<protein>
    <submittedName>
        <fullName evidence="1">Ribosome-associated toxin RatA of RatAB toxin-antitoxin module</fullName>
    </submittedName>
</protein>
<dbReference type="EMBL" id="SLXQ01000001">
    <property type="protein sequence ID" value="TCP56907.1"/>
    <property type="molecule type" value="Genomic_DNA"/>
</dbReference>
<keyword evidence="2" id="KW-1185">Reference proteome</keyword>
<reference evidence="1 2" key="1">
    <citation type="submission" date="2019-03" db="EMBL/GenBank/DDBJ databases">
        <title>Genomic Encyclopedia of Type Strains, Phase IV (KMG-IV): sequencing the most valuable type-strain genomes for metagenomic binning, comparative biology and taxonomic classification.</title>
        <authorList>
            <person name="Goeker M."/>
        </authorList>
    </citation>
    <scope>NUCLEOTIDE SEQUENCE [LARGE SCALE GENOMIC DNA]</scope>
    <source>
        <strain evidence="1 2">DSM 45765</strain>
    </source>
</reference>
<gene>
    <name evidence="1" type="ORF">EV191_101856</name>
</gene>
<evidence type="ECO:0000313" key="1">
    <source>
        <dbReference type="EMBL" id="TCP56907.1"/>
    </source>
</evidence>
<dbReference type="Pfam" id="PF10604">
    <property type="entry name" value="Polyketide_cyc2"/>
    <property type="match status" value="1"/>
</dbReference>
<comment type="caution">
    <text evidence="1">The sequence shown here is derived from an EMBL/GenBank/DDBJ whole genome shotgun (WGS) entry which is preliminary data.</text>
</comment>
<proteinExistence type="predicted"/>
<name>A0A4R2R4H7_9PSEU</name>
<dbReference type="SUPFAM" id="SSF55961">
    <property type="entry name" value="Bet v1-like"/>
    <property type="match status" value="1"/>
</dbReference>
<dbReference type="CDD" id="cd07821">
    <property type="entry name" value="PYR_PYL_RCAR_like"/>
    <property type="match status" value="1"/>
</dbReference>
<dbReference type="AlphaFoldDB" id="A0A4R2R4H7"/>
<dbReference type="PANTHER" id="PTHR39332:SF7">
    <property type="entry name" value="SRPBCC FAMILY PROTEIN"/>
    <property type="match status" value="1"/>
</dbReference>
<accession>A0A4R2R4H7</accession>
<dbReference type="OrthoDB" id="6024794at2"/>
<dbReference type="InterPro" id="IPR019587">
    <property type="entry name" value="Polyketide_cyclase/dehydratase"/>
</dbReference>
<dbReference type="PANTHER" id="PTHR39332">
    <property type="entry name" value="BLL4707 PROTEIN"/>
    <property type="match status" value="1"/>
</dbReference>
<dbReference type="Gene3D" id="3.30.530.20">
    <property type="match status" value="1"/>
</dbReference>
<sequence>MPRPYASGIVPADVDTVWQVVRDFNGLPTWHPGLTSSEIESGHGANEVGAVRKLTTPDGGLIRERLVTLDDTDRSYTYDILESPFPVRTYRSTIRLAPVTSTEETFVEWWCDFTSEEADEAELTKTFARGVYRTGINALAKRFSE</sequence>
<dbReference type="RefSeq" id="WP_132875445.1">
    <property type="nucleotide sequence ID" value="NZ_SLXQ01000001.1"/>
</dbReference>
<dbReference type="Proteomes" id="UP000294911">
    <property type="component" value="Unassembled WGS sequence"/>
</dbReference>